<dbReference type="EC" id="2.7.13.3" evidence="3"/>
<dbReference type="InterPro" id="IPR036890">
    <property type="entry name" value="HATPase_C_sf"/>
</dbReference>
<dbReference type="SMART" id="SM00387">
    <property type="entry name" value="HATPase_c"/>
    <property type="match status" value="1"/>
</dbReference>
<dbReference type="PROSITE" id="PS50046">
    <property type="entry name" value="PHYTOCHROME_2"/>
    <property type="match status" value="1"/>
</dbReference>
<dbReference type="CDD" id="cd00082">
    <property type="entry name" value="HisKA"/>
    <property type="match status" value="1"/>
</dbReference>
<gene>
    <name evidence="13" type="ORF">SAMN05444387_4537</name>
</gene>
<dbReference type="InterPro" id="IPR036097">
    <property type="entry name" value="HisK_dim/P_sf"/>
</dbReference>
<dbReference type="SUPFAM" id="SSF55781">
    <property type="entry name" value="GAF domain-like"/>
    <property type="match status" value="2"/>
</dbReference>
<evidence type="ECO:0000256" key="1">
    <source>
        <dbReference type="ARBA" id="ARBA00000085"/>
    </source>
</evidence>
<dbReference type="Gene3D" id="3.30.450.40">
    <property type="match status" value="1"/>
</dbReference>
<keyword evidence="9" id="KW-0157">Chromophore</keyword>
<accession>A0ABY1J9G8</accession>
<dbReference type="Proteomes" id="UP000184216">
    <property type="component" value="Unassembled WGS sequence"/>
</dbReference>
<evidence type="ECO:0000256" key="9">
    <source>
        <dbReference type="ARBA" id="ARBA00022991"/>
    </source>
</evidence>
<dbReference type="SMART" id="SM00065">
    <property type="entry name" value="GAF"/>
    <property type="match status" value="1"/>
</dbReference>
<evidence type="ECO:0000256" key="4">
    <source>
        <dbReference type="ARBA" id="ARBA00022543"/>
    </source>
</evidence>
<sequence length="771" mass="88115">MLLIVFMTILWRYRKMKIKDIVNRDIVTLTNCEHEPIHIPGSIQPHGFLVGVTADWKIDFCTENISAFVDLVYKDIIGKDFSATFGVQAKEEIITYINSDKKQLIFPLEIEFLGKSFQLSVHKSHDIYVLEAEPHFGSKENTAELYTQMLQFITDMNSTSSLKDLCALVAKGTREITGYDRVMIYRFDADYNGEVFAENCREDLESFLGLHYPHTDIPAQARELYMKNQLRLIVDMNYKPVPIFTIDDRENKNLDLSLSILRSTSPIHVEYLKNMGVGATLTISLIHHDRLWGLIACHHYSAKNISPEIRLAAKLQGQFISSQIDLRQSTDEYQIARKTSLALEHLTGLDLPLDPLSFATICADPELLNLCNAMGVSICVGDKIYKHGVTPSDDQIGRINIKINYFAKEGIFTTNKLTDYFPEFNDNPDVAGIIYHSLGNENSIVWYRPETISEINWGGDPEKAIIKDNNGLHPRNSFNIWKQIVKNQSSRWLHPEINAAASYAHVLHNQIILLMLSEEEEKYRSQSEVLKETNSELENINWISTHDLQEPLRKIQLIISKLLLEIDKVPPQSVYDSLQRVSNSANRMQVLLQDILKYTRIKYTKDALQKIDLNHIMELTLDEMKESFTESGALIEYEKLPEIYGIHFLMKQLFSNILQNSLKYASSDRLPVIKVTASQKPEPYNFSTQIYCHWITFTDNGIGFEQEYAASIFKIFTRLHPQEKYSGSGVGLALSKKIMQTCGGTIRAESKPNEGTAITIYFPCDHLNSLS</sequence>
<dbReference type="InterPro" id="IPR003661">
    <property type="entry name" value="HisK_dim/P_dom"/>
</dbReference>
<dbReference type="PANTHER" id="PTHR43304:SF1">
    <property type="entry name" value="PAC DOMAIN-CONTAINING PROTEIN"/>
    <property type="match status" value="1"/>
</dbReference>
<dbReference type="PROSITE" id="PS50109">
    <property type="entry name" value="HIS_KIN"/>
    <property type="match status" value="1"/>
</dbReference>
<evidence type="ECO:0000259" key="11">
    <source>
        <dbReference type="PROSITE" id="PS50046"/>
    </source>
</evidence>
<evidence type="ECO:0000256" key="5">
    <source>
        <dbReference type="ARBA" id="ARBA00022553"/>
    </source>
</evidence>
<dbReference type="Pfam" id="PF00360">
    <property type="entry name" value="PHY"/>
    <property type="match status" value="1"/>
</dbReference>
<dbReference type="InterPro" id="IPR005467">
    <property type="entry name" value="His_kinase_dom"/>
</dbReference>
<keyword evidence="5" id="KW-0597">Phosphoprotein</keyword>
<evidence type="ECO:0000256" key="3">
    <source>
        <dbReference type="ARBA" id="ARBA00012438"/>
    </source>
</evidence>
<comment type="caution">
    <text evidence="13">The sequence shown here is derived from an EMBL/GenBank/DDBJ whole genome shotgun (WGS) entry which is preliminary data.</text>
</comment>
<dbReference type="InterPro" id="IPR052162">
    <property type="entry name" value="Sensor_kinase/Photoreceptor"/>
</dbReference>
<name>A0ABY1J9G8_9FLAO</name>
<evidence type="ECO:0000256" key="10">
    <source>
        <dbReference type="ARBA" id="ARBA00023170"/>
    </source>
</evidence>
<keyword evidence="6" id="KW-0716">Sensory transduction</keyword>
<evidence type="ECO:0000256" key="2">
    <source>
        <dbReference type="ARBA" id="ARBA00006402"/>
    </source>
</evidence>
<keyword evidence="8 13" id="KW-0418">Kinase</keyword>
<dbReference type="InterPro" id="IPR035965">
    <property type="entry name" value="PAS-like_dom_sf"/>
</dbReference>
<feature type="domain" description="Phytochrome chromophore attachment site" evidence="11">
    <location>
        <begin position="161"/>
        <end position="318"/>
    </location>
</feature>
<dbReference type="SUPFAM" id="SSF55874">
    <property type="entry name" value="ATPase domain of HSP90 chaperone/DNA topoisomerase II/histidine kinase"/>
    <property type="match status" value="1"/>
</dbReference>
<dbReference type="EMBL" id="FRBX01000008">
    <property type="protein sequence ID" value="SHN18661.1"/>
    <property type="molecule type" value="Genomic_DNA"/>
</dbReference>
<dbReference type="SUPFAM" id="SSF47384">
    <property type="entry name" value="Homodimeric domain of signal transducing histidine kinase"/>
    <property type="match status" value="1"/>
</dbReference>
<reference evidence="13 14" key="1">
    <citation type="submission" date="2016-11" db="EMBL/GenBank/DDBJ databases">
        <authorList>
            <person name="Varghese N."/>
            <person name="Submissions S."/>
        </authorList>
    </citation>
    <scope>NUCLEOTIDE SEQUENCE [LARGE SCALE GENOMIC DNA]</scope>
    <source>
        <strain evidence="13 14">DSM 6368</strain>
    </source>
</reference>
<dbReference type="SUPFAM" id="SSF55785">
    <property type="entry name" value="PYP-like sensor domain (PAS domain)"/>
    <property type="match status" value="1"/>
</dbReference>
<proteinExistence type="inferred from homology"/>
<dbReference type="Pfam" id="PF01590">
    <property type="entry name" value="GAF"/>
    <property type="match status" value="1"/>
</dbReference>
<evidence type="ECO:0000256" key="8">
    <source>
        <dbReference type="ARBA" id="ARBA00022777"/>
    </source>
</evidence>
<evidence type="ECO:0000313" key="14">
    <source>
        <dbReference type="Proteomes" id="UP000184216"/>
    </source>
</evidence>
<dbReference type="InterPro" id="IPR016132">
    <property type="entry name" value="Phyto_chromo_attachment"/>
</dbReference>
<organism evidence="13 14">
    <name type="scientific">Flavobacterium pectinovorum</name>
    <dbReference type="NCBI Taxonomy" id="29533"/>
    <lineage>
        <taxon>Bacteria</taxon>
        <taxon>Pseudomonadati</taxon>
        <taxon>Bacteroidota</taxon>
        <taxon>Flavobacteriia</taxon>
        <taxon>Flavobacteriales</taxon>
        <taxon>Flavobacteriaceae</taxon>
        <taxon>Flavobacterium</taxon>
    </lineage>
</organism>
<comment type="catalytic activity">
    <reaction evidence="1">
        <text>ATP + protein L-histidine = ADP + protein N-phospho-L-histidine.</text>
        <dbReference type="EC" id="2.7.13.3"/>
    </reaction>
</comment>
<dbReference type="InterPro" id="IPR043150">
    <property type="entry name" value="Phytochrome_PHY_sf"/>
</dbReference>
<dbReference type="InterPro" id="IPR013515">
    <property type="entry name" value="Phytochrome_cen-reg"/>
</dbReference>
<dbReference type="PANTHER" id="PTHR43304">
    <property type="entry name" value="PHYTOCHROME-LIKE PROTEIN CPH1"/>
    <property type="match status" value="1"/>
</dbReference>
<dbReference type="Gene3D" id="3.30.450.20">
    <property type="entry name" value="PAS domain"/>
    <property type="match status" value="1"/>
</dbReference>
<keyword evidence="4" id="KW-0600">Photoreceptor protein</keyword>
<evidence type="ECO:0000256" key="7">
    <source>
        <dbReference type="ARBA" id="ARBA00022679"/>
    </source>
</evidence>
<dbReference type="Pfam" id="PF08446">
    <property type="entry name" value="PAS_2"/>
    <property type="match status" value="1"/>
</dbReference>
<feature type="domain" description="Histidine kinase" evidence="12">
    <location>
        <begin position="543"/>
        <end position="766"/>
    </location>
</feature>
<keyword evidence="7" id="KW-0808">Transferase</keyword>
<keyword evidence="10" id="KW-0675">Receptor</keyword>
<dbReference type="InterPro" id="IPR013654">
    <property type="entry name" value="PAS_2"/>
</dbReference>
<keyword evidence="14" id="KW-1185">Reference proteome</keyword>
<dbReference type="Gene3D" id="1.10.287.130">
    <property type="match status" value="1"/>
</dbReference>
<evidence type="ECO:0000259" key="12">
    <source>
        <dbReference type="PROSITE" id="PS50109"/>
    </source>
</evidence>
<dbReference type="Gene3D" id="3.30.565.10">
    <property type="entry name" value="Histidine kinase-like ATPase, C-terminal domain"/>
    <property type="match status" value="1"/>
</dbReference>
<dbReference type="Gene3D" id="3.30.450.270">
    <property type="match status" value="1"/>
</dbReference>
<dbReference type="InterPro" id="IPR003594">
    <property type="entry name" value="HATPase_dom"/>
</dbReference>
<evidence type="ECO:0000256" key="6">
    <source>
        <dbReference type="ARBA" id="ARBA00022606"/>
    </source>
</evidence>
<dbReference type="InterPro" id="IPR001294">
    <property type="entry name" value="Phytochrome"/>
</dbReference>
<dbReference type="RefSeq" id="WP_243396836.1">
    <property type="nucleotide sequence ID" value="NZ_MUHB01000020.1"/>
</dbReference>
<dbReference type="GO" id="GO:0016301">
    <property type="term" value="F:kinase activity"/>
    <property type="evidence" value="ECO:0007669"/>
    <property type="project" value="UniProtKB-KW"/>
</dbReference>
<dbReference type="PRINTS" id="PR01033">
    <property type="entry name" value="PHYTOCHROME"/>
</dbReference>
<protein>
    <recommendedName>
        <fullName evidence="3">histidine kinase</fullName>
        <ecNumber evidence="3">2.7.13.3</ecNumber>
    </recommendedName>
</protein>
<comment type="similarity">
    <text evidence="2">In the N-terminal section; belongs to the phytochrome family.</text>
</comment>
<dbReference type="InterPro" id="IPR003018">
    <property type="entry name" value="GAF"/>
</dbReference>
<dbReference type="InterPro" id="IPR029016">
    <property type="entry name" value="GAF-like_dom_sf"/>
</dbReference>
<evidence type="ECO:0000313" key="13">
    <source>
        <dbReference type="EMBL" id="SHN18661.1"/>
    </source>
</evidence>
<dbReference type="Pfam" id="PF02518">
    <property type="entry name" value="HATPase_c"/>
    <property type="match status" value="1"/>
</dbReference>